<comment type="caution">
    <text evidence="1">The sequence shown here is derived from an EMBL/GenBank/DDBJ whole genome shotgun (WGS) entry which is preliminary data.</text>
</comment>
<dbReference type="Proteomes" id="UP000295680">
    <property type="component" value="Unassembled WGS sequence"/>
</dbReference>
<reference evidence="1 2" key="1">
    <citation type="submission" date="2019-03" db="EMBL/GenBank/DDBJ databases">
        <title>Genomic Encyclopedia of Type Strains, Phase IV (KMG-IV): sequencing the most valuable type-strain genomes for metagenomic binning, comparative biology and taxonomic classification.</title>
        <authorList>
            <person name="Goeker M."/>
        </authorList>
    </citation>
    <scope>NUCLEOTIDE SEQUENCE [LARGE SCALE GENOMIC DNA]</scope>
    <source>
        <strain evidence="1 2">DSM 45934</strain>
    </source>
</reference>
<dbReference type="Pfam" id="PF19760">
    <property type="entry name" value="DUF6247"/>
    <property type="match status" value="1"/>
</dbReference>
<dbReference type="InterPro" id="IPR046214">
    <property type="entry name" value="DUF6247"/>
</dbReference>
<accession>A0A4R2JSA3</accession>
<organism evidence="1 2">
    <name type="scientific">Actinocrispum wychmicini</name>
    <dbReference type="NCBI Taxonomy" id="1213861"/>
    <lineage>
        <taxon>Bacteria</taxon>
        <taxon>Bacillati</taxon>
        <taxon>Actinomycetota</taxon>
        <taxon>Actinomycetes</taxon>
        <taxon>Pseudonocardiales</taxon>
        <taxon>Pseudonocardiaceae</taxon>
        <taxon>Actinocrispum</taxon>
    </lineage>
</organism>
<dbReference type="AlphaFoldDB" id="A0A4R2JSA3"/>
<sequence>MMPGRPTAPVAVTYRDGDLRGYYAVVRDVFEETRAARRSPIAYVPPGAAWSRVARSKATAPSGIASCSRSSPRTGSGSYCVRMATPAAPMPDPEPIPALLSPNAPRAISDALIDEERTEFKRRYAEEMATAARTLDLTGVLKVLDAYRQIAVVTQQQGVEVHRRMLAKAAEIARTGHNPDAVPLEDMKALIRERLGR</sequence>
<evidence type="ECO:0000313" key="2">
    <source>
        <dbReference type="Proteomes" id="UP000295680"/>
    </source>
</evidence>
<proteinExistence type="predicted"/>
<protein>
    <submittedName>
        <fullName evidence="1">Uncharacterized protein</fullName>
    </submittedName>
</protein>
<evidence type="ECO:0000313" key="1">
    <source>
        <dbReference type="EMBL" id="TCO57055.1"/>
    </source>
</evidence>
<keyword evidence="2" id="KW-1185">Reference proteome</keyword>
<dbReference type="EMBL" id="SLWS01000006">
    <property type="protein sequence ID" value="TCO57055.1"/>
    <property type="molecule type" value="Genomic_DNA"/>
</dbReference>
<gene>
    <name evidence="1" type="ORF">EV192_106532</name>
</gene>
<name>A0A4R2JSA3_9PSEU</name>